<comment type="subcellular location">
    <subcellularLocation>
        <location evidence="8">Cytoplasm</location>
    </subcellularLocation>
</comment>
<accession>A0A506XZR9</accession>
<feature type="binding site" evidence="8">
    <location>
        <begin position="154"/>
        <end position="157"/>
    </location>
    <ligand>
        <name>ATP</name>
        <dbReference type="ChEBI" id="CHEBI:30616"/>
    </ligand>
</feature>
<evidence type="ECO:0000313" key="10">
    <source>
        <dbReference type="Proteomes" id="UP000316252"/>
    </source>
</evidence>
<dbReference type="InterPro" id="IPR014729">
    <property type="entry name" value="Rossmann-like_a/b/a_fold"/>
</dbReference>
<comment type="miscellaneous">
    <text evidence="8">The reaction proceeds by a bi uni uni bi ping pong mechanism.</text>
</comment>
<dbReference type="EMBL" id="VHQG01000005">
    <property type="protein sequence ID" value="TPW74218.1"/>
    <property type="molecule type" value="Genomic_DNA"/>
</dbReference>
<sequence length="297" mass="30912">MPAASDRPEVITSIAALRERFPAGTTALVPTMGALHAGHVALVDHAAALAGETGGEVVVSIFVNPLQFGPNEDLARYPRDLDADLDTLAGHGVAAVFHPDVEEMYPAGPSQTRVTAGEVGGLWEGASRPGHFDGMLTVVAKLLGIVRPAVAVFGQKDAQQLFLVERMVRDLDIPSRIVGVDTVRADDGLALSSRNRYLGDDERIAARVLSAALAAARATAADPALRPAASAVRAAAEAVITAEPLAALDYLGIVDPATFLPVDDDFRGEARVIIAAKVGPARLIDNGTLELRPGTTA</sequence>
<evidence type="ECO:0000256" key="4">
    <source>
        <dbReference type="ARBA" id="ARBA00022655"/>
    </source>
</evidence>
<evidence type="ECO:0000256" key="5">
    <source>
        <dbReference type="ARBA" id="ARBA00022741"/>
    </source>
</evidence>
<feature type="binding site" evidence="8">
    <location>
        <position position="67"/>
    </location>
    <ligand>
        <name>beta-alanine</name>
        <dbReference type="ChEBI" id="CHEBI:57966"/>
    </ligand>
</feature>
<dbReference type="AlphaFoldDB" id="A0A506XZR9"/>
<gene>
    <name evidence="8" type="primary">panC</name>
    <name evidence="9" type="ORF">FJ657_16475</name>
</gene>
<evidence type="ECO:0000256" key="6">
    <source>
        <dbReference type="ARBA" id="ARBA00022840"/>
    </source>
</evidence>
<organism evidence="9 10">
    <name type="scientific">Schumannella soli</name>
    <dbReference type="NCBI Taxonomy" id="2590779"/>
    <lineage>
        <taxon>Bacteria</taxon>
        <taxon>Bacillati</taxon>
        <taxon>Actinomycetota</taxon>
        <taxon>Actinomycetes</taxon>
        <taxon>Micrococcales</taxon>
        <taxon>Microbacteriaceae</taxon>
        <taxon>Schumannella</taxon>
    </lineage>
</organism>
<dbReference type="OrthoDB" id="9773087at2"/>
<feature type="binding site" evidence="8">
    <location>
        <begin position="32"/>
        <end position="39"/>
    </location>
    <ligand>
        <name>ATP</name>
        <dbReference type="ChEBI" id="CHEBI:30616"/>
    </ligand>
</feature>
<comment type="subunit">
    <text evidence="8">Homodimer.</text>
</comment>
<keyword evidence="8" id="KW-0963">Cytoplasm</keyword>
<comment type="caution">
    <text evidence="9">The sequence shown here is derived from an EMBL/GenBank/DDBJ whole genome shotgun (WGS) entry which is preliminary data.</text>
</comment>
<dbReference type="PANTHER" id="PTHR21299">
    <property type="entry name" value="CYTIDYLATE KINASE/PANTOATE-BETA-ALANINE LIGASE"/>
    <property type="match status" value="1"/>
</dbReference>
<dbReference type="Gene3D" id="3.30.1300.10">
    <property type="entry name" value="Pantoate-beta-alanine ligase, C-terminal domain"/>
    <property type="match status" value="1"/>
</dbReference>
<comment type="similarity">
    <text evidence="2 8">Belongs to the pantothenate synthetase family.</text>
</comment>
<feature type="binding site" evidence="8">
    <location>
        <position position="183"/>
    </location>
    <ligand>
        <name>ATP</name>
        <dbReference type="ChEBI" id="CHEBI:30616"/>
    </ligand>
</feature>
<dbReference type="GO" id="GO:0005829">
    <property type="term" value="C:cytosol"/>
    <property type="evidence" value="ECO:0007669"/>
    <property type="project" value="TreeGrafter"/>
</dbReference>
<keyword evidence="10" id="KW-1185">Reference proteome</keyword>
<dbReference type="GO" id="GO:0015940">
    <property type="term" value="P:pantothenate biosynthetic process"/>
    <property type="evidence" value="ECO:0007669"/>
    <property type="project" value="UniProtKB-UniRule"/>
</dbReference>
<evidence type="ECO:0000256" key="3">
    <source>
        <dbReference type="ARBA" id="ARBA00022598"/>
    </source>
</evidence>
<dbReference type="NCBIfam" id="TIGR00018">
    <property type="entry name" value="panC"/>
    <property type="match status" value="1"/>
</dbReference>
<keyword evidence="5 8" id="KW-0547">Nucleotide-binding</keyword>
<name>A0A506XZR9_9MICO</name>
<protein>
    <recommendedName>
        <fullName evidence="8">Pantothenate synthetase</fullName>
        <shortName evidence="8">PS</shortName>
        <ecNumber evidence="8">6.3.2.1</ecNumber>
    </recommendedName>
    <alternativeName>
        <fullName evidence="8">Pantoate--beta-alanine ligase</fullName>
    </alternativeName>
    <alternativeName>
        <fullName evidence="8">Pantoate-activating enzyme</fullName>
    </alternativeName>
</protein>
<feature type="binding site" evidence="8">
    <location>
        <begin position="191"/>
        <end position="194"/>
    </location>
    <ligand>
        <name>ATP</name>
        <dbReference type="ChEBI" id="CHEBI:30616"/>
    </ligand>
</feature>
<feature type="active site" description="Proton donor" evidence="8">
    <location>
        <position position="39"/>
    </location>
</feature>
<dbReference type="UniPathway" id="UPA00028">
    <property type="reaction ID" value="UER00005"/>
</dbReference>
<feature type="binding site" evidence="8">
    <location>
        <position position="67"/>
    </location>
    <ligand>
        <name>(R)-pantoate</name>
        <dbReference type="ChEBI" id="CHEBI:15980"/>
    </ligand>
</feature>
<dbReference type="PANTHER" id="PTHR21299:SF1">
    <property type="entry name" value="PANTOATE--BETA-ALANINE LIGASE"/>
    <property type="match status" value="1"/>
</dbReference>
<dbReference type="InterPro" id="IPR042176">
    <property type="entry name" value="Pantoate_ligase_C"/>
</dbReference>
<dbReference type="GO" id="GO:0004592">
    <property type="term" value="F:pantoate-beta-alanine ligase activity"/>
    <property type="evidence" value="ECO:0007669"/>
    <property type="project" value="UniProtKB-UniRule"/>
</dbReference>
<comment type="catalytic activity">
    <reaction evidence="7 8">
        <text>(R)-pantoate + beta-alanine + ATP = (R)-pantothenate + AMP + diphosphate + H(+)</text>
        <dbReference type="Rhea" id="RHEA:10912"/>
        <dbReference type="ChEBI" id="CHEBI:15378"/>
        <dbReference type="ChEBI" id="CHEBI:15980"/>
        <dbReference type="ChEBI" id="CHEBI:29032"/>
        <dbReference type="ChEBI" id="CHEBI:30616"/>
        <dbReference type="ChEBI" id="CHEBI:33019"/>
        <dbReference type="ChEBI" id="CHEBI:57966"/>
        <dbReference type="ChEBI" id="CHEBI:456215"/>
        <dbReference type="EC" id="6.3.2.1"/>
    </reaction>
</comment>
<reference evidence="9 10" key="1">
    <citation type="submission" date="2019-06" db="EMBL/GenBank/DDBJ databases">
        <authorList>
            <person name="Li F."/>
        </authorList>
    </citation>
    <scope>NUCLEOTIDE SEQUENCE [LARGE SCALE GENOMIC DNA]</scope>
    <source>
        <strain evidence="9 10">10F1D-1</strain>
    </source>
</reference>
<dbReference type="Gene3D" id="3.40.50.620">
    <property type="entry name" value="HUPs"/>
    <property type="match status" value="1"/>
</dbReference>
<evidence type="ECO:0000256" key="1">
    <source>
        <dbReference type="ARBA" id="ARBA00004990"/>
    </source>
</evidence>
<evidence type="ECO:0000256" key="7">
    <source>
        <dbReference type="ARBA" id="ARBA00048258"/>
    </source>
</evidence>
<dbReference type="SUPFAM" id="SSF52374">
    <property type="entry name" value="Nucleotidylyl transferase"/>
    <property type="match status" value="1"/>
</dbReference>
<evidence type="ECO:0000256" key="8">
    <source>
        <dbReference type="HAMAP-Rule" id="MF_00158"/>
    </source>
</evidence>
<dbReference type="EC" id="6.3.2.1" evidence="8"/>
<comment type="function">
    <text evidence="8">Catalyzes the condensation of pantoate with beta-alanine in an ATP-dependent reaction via a pantoyl-adenylate intermediate.</text>
</comment>
<comment type="pathway">
    <text evidence="1 8">Cofactor biosynthesis; (R)-pantothenate biosynthesis; (R)-pantothenate from (R)-pantoate and beta-alanine: step 1/1.</text>
</comment>
<evidence type="ECO:0000313" key="9">
    <source>
        <dbReference type="EMBL" id="TPW74218.1"/>
    </source>
</evidence>
<dbReference type="GO" id="GO:0005524">
    <property type="term" value="F:ATP binding"/>
    <property type="evidence" value="ECO:0007669"/>
    <property type="project" value="UniProtKB-KW"/>
</dbReference>
<dbReference type="HAMAP" id="MF_00158">
    <property type="entry name" value="PanC"/>
    <property type="match status" value="1"/>
</dbReference>
<proteinExistence type="inferred from homology"/>
<dbReference type="Proteomes" id="UP000316252">
    <property type="component" value="Unassembled WGS sequence"/>
</dbReference>
<dbReference type="CDD" id="cd00560">
    <property type="entry name" value="PanC"/>
    <property type="match status" value="1"/>
</dbReference>
<evidence type="ECO:0000256" key="2">
    <source>
        <dbReference type="ARBA" id="ARBA00009256"/>
    </source>
</evidence>
<dbReference type="InterPro" id="IPR003721">
    <property type="entry name" value="Pantoate_ligase"/>
</dbReference>
<keyword evidence="4 8" id="KW-0566">Pantothenate biosynthesis</keyword>
<feature type="binding site" evidence="8">
    <location>
        <position position="160"/>
    </location>
    <ligand>
        <name>(R)-pantoate</name>
        <dbReference type="ChEBI" id="CHEBI:15980"/>
    </ligand>
</feature>
<keyword evidence="3 8" id="KW-0436">Ligase</keyword>
<dbReference type="Pfam" id="PF02569">
    <property type="entry name" value="Pantoate_ligase"/>
    <property type="match status" value="1"/>
</dbReference>
<keyword evidence="6 8" id="KW-0067">ATP-binding</keyword>